<sequence length="188" mass="22644">MKTQLQNYLNRYASFSSEEIDRFYNYLTPRTFQKKEFLLKEGDICKNKFFIIDGLIRLFNIDNKGHENIIHFGIENWWTTSFESFITEKPSLLYMQALEKTTVLSINKENLEKAYQNIPKLERVFRITTENMLIAIERKNEFYTKMSSKERYDFFIKKLLSFAQRIPQYMIASYLDITPEYLSELRKG</sequence>
<protein>
    <submittedName>
        <fullName evidence="2">Crp/Fnr family transcriptional regulator</fullName>
    </submittedName>
</protein>
<dbReference type="SUPFAM" id="SSF51206">
    <property type="entry name" value="cAMP-binding domain-like"/>
    <property type="match status" value="1"/>
</dbReference>
<evidence type="ECO:0000313" key="2">
    <source>
        <dbReference type="EMBL" id="MCL6294359.1"/>
    </source>
</evidence>
<proteinExistence type="predicted"/>
<dbReference type="CDD" id="cd00038">
    <property type="entry name" value="CAP_ED"/>
    <property type="match status" value="1"/>
</dbReference>
<dbReference type="InterPro" id="IPR018490">
    <property type="entry name" value="cNMP-bd_dom_sf"/>
</dbReference>
<keyword evidence="3" id="KW-1185">Reference proteome</keyword>
<evidence type="ECO:0000313" key="3">
    <source>
        <dbReference type="Proteomes" id="UP001165381"/>
    </source>
</evidence>
<reference evidence="2" key="1">
    <citation type="submission" date="2022-05" db="EMBL/GenBank/DDBJ databases">
        <authorList>
            <person name="Park J.-S."/>
        </authorList>
    </citation>
    <scope>NUCLEOTIDE SEQUENCE</scope>
    <source>
        <strain evidence="2">2012CJ34-3</strain>
    </source>
</reference>
<gene>
    <name evidence="2" type="ORF">M3P09_05100</name>
</gene>
<dbReference type="Gene3D" id="2.60.120.10">
    <property type="entry name" value="Jelly Rolls"/>
    <property type="match status" value="1"/>
</dbReference>
<feature type="domain" description="Cyclic nucleotide-binding" evidence="1">
    <location>
        <begin position="11"/>
        <end position="113"/>
    </location>
</feature>
<name>A0ABT0QBK4_9FLAO</name>
<organism evidence="2 3">
    <name type="scientific">Jejuia spongiicola</name>
    <dbReference type="NCBI Taxonomy" id="2942207"/>
    <lineage>
        <taxon>Bacteria</taxon>
        <taxon>Pseudomonadati</taxon>
        <taxon>Bacteroidota</taxon>
        <taxon>Flavobacteriia</taxon>
        <taxon>Flavobacteriales</taxon>
        <taxon>Flavobacteriaceae</taxon>
        <taxon>Jejuia</taxon>
    </lineage>
</organism>
<evidence type="ECO:0000259" key="1">
    <source>
        <dbReference type="PROSITE" id="PS50042"/>
    </source>
</evidence>
<dbReference type="Proteomes" id="UP001165381">
    <property type="component" value="Unassembled WGS sequence"/>
</dbReference>
<dbReference type="InterPro" id="IPR014710">
    <property type="entry name" value="RmlC-like_jellyroll"/>
</dbReference>
<comment type="caution">
    <text evidence="2">The sequence shown here is derived from an EMBL/GenBank/DDBJ whole genome shotgun (WGS) entry which is preliminary data.</text>
</comment>
<dbReference type="InterPro" id="IPR000595">
    <property type="entry name" value="cNMP-bd_dom"/>
</dbReference>
<dbReference type="PROSITE" id="PS50042">
    <property type="entry name" value="CNMP_BINDING_3"/>
    <property type="match status" value="1"/>
</dbReference>
<accession>A0ABT0QBK4</accession>
<dbReference type="EMBL" id="JAMFLZ010000002">
    <property type="protein sequence ID" value="MCL6294359.1"/>
    <property type="molecule type" value="Genomic_DNA"/>
</dbReference>
<dbReference type="Pfam" id="PF00027">
    <property type="entry name" value="cNMP_binding"/>
    <property type="match status" value="1"/>
</dbReference>
<dbReference type="RefSeq" id="WP_249972269.1">
    <property type="nucleotide sequence ID" value="NZ_JAMFLZ010000002.1"/>
</dbReference>